<dbReference type="FunFam" id="3.40.50.720:FF:000191">
    <property type="entry name" value="Methylglyoxal reductase (NADPH-dependent)"/>
    <property type="match status" value="1"/>
</dbReference>
<feature type="domain" description="NAD-dependent epimerase/dehydratase" evidence="3">
    <location>
        <begin position="4"/>
        <end position="250"/>
    </location>
</feature>
<dbReference type="AlphaFoldDB" id="C5FDT6"/>
<reference evidence="5" key="1">
    <citation type="journal article" date="2012" name="MBio">
        <title>Comparative genome analysis of Trichophyton rubrum and related dermatophytes reveals candidate genes involved in infection.</title>
        <authorList>
            <person name="Martinez D.A."/>
            <person name="Oliver B.G."/>
            <person name="Graeser Y."/>
            <person name="Goldberg J.M."/>
            <person name="Li W."/>
            <person name="Martinez-Rossi N.M."/>
            <person name="Monod M."/>
            <person name="Shelest E."/>
            <person name="Barton R.C."/>
            <person name="Birch E."/>
            <person name="Brakhage A.A."/>
            <person name="Chen Z."/>
            <person name="Gurr S.J."/>
            <person name="Heiman D."/>
            <person name="Heitman J."/>
            <person name="Kosti I."/>
            <person name="Rossi A."/>
            <person name="Saif S."/>
            <person name="Samalova M."/>
            <person name="Saunders C.W."/>
            <person name="Shea T."/>
            <person name="Summerbell R.C."/>
            <person name="Xu J."/>
            <person name="Young S."/>
            <person name="Zeng Q."/>
            <person name="Birren B.W."/>
            <person name="Cuomo C.A."/>
            <person name="White T.C."/>
        </authorList>
    </citation>
    <scope>NUCLEOTIDE SEQUENCE [LARGE SCALE GENOMIC DNA]</scope>
    <source>
        <strain evidence="5">ATCC MYA-4605 / CBS 113480</strain>
    </source>
</reference>
<protein>
    <submittedName>
        <fullName evidence="4">Ketoreductase</fullName>
    </submittedName>
</protein>
<accession>C5FDT6</accession>
<dbReference type="EMBL" id="DS995701">
    <property type="protein sequence ID" value="EEQ27970.1"/>
    <property type="molecule type" value="Genomic_DNA"/>
</dbReference>
<dbReference type="CDD" id="cd05227">
    <property type="entry name" value="AR_SDR_e"/>
    <property type="match status" value="1"/>
</dbReference>
<dbReference type="RefSeq" id="XP_002850754.1">
    <property type="nucleotide sequence ID" value="XM_002850708.1"/>
</dbReference>
<sequence length="333" mass="36238">MTRVLLTGGSGFIAAHVLDTLLERGHSVVTTVRSQEKGQRILSAHPHVGKDRLDFVVVEDIAQPNAFEKAVISEPPFEAVIHTASPFHFRTSNARKELLAPAINGTSGILHAIKKSAPSVKRVVVTSSFAAIIDPSKPSDYVYSEADWNPIKEDEVDKNPVFGYRGTWEFVEKEKPNFTLATCNPPLVLGPCVHYLASLDSINTSNERISDLITGKGKDSCPPTGTSLWVDVRDVALAHVLAAEKPEAANKRFFLTAGTYSNVDIVGIISEKFPELKDKMPSGEALVPGDVAPALRLRFDNSRSKEVLGLTYRPLVESVVDAVKSLHGHLRGD</sequence>
<keyword evidence="5" id="KW-1185">Reference proteome</keyword>
<dbReference type="GeneID" id="9226684"/>
<evidence type="ECO:0000256" key="1">
    <source>
        <dbReference type="ARBA" id="ARBA00023002"/>
    </source>
</evidence>
<evidence type="ECO:0000313" key="4">
    <source>
        <dbReference type="EMBL" id="EEQ27970.1"/>
    </source>
</evidence>
<proteinExistence type="inferred from homology"/>
<dbReference type="PANTHER" id="PTHR10366">
    <property type="entry name" value="NAD DEPENDENT EPIMERASE/DEHYDRATASE"/>
    <property type="match status" value="1"/>
</dbReference>
<dbReference type="OMA" id="KNEECWA"/>
<evidence type="ECO:0000259" key="3">
    <source>
        <dbReference type="Pfam" id="PF01370"/>
    </source>
</evidence>
<keyword evidence="1" id="KW-0560">Oxidoreductase</keyword>
<comment type="similarity">
    <text evidence="2">Belongs to the NAD(P)-dependent epimerase/dehydratase family. Dihydroflavonol-4-reductase subfamily.</text>
</comment>
<dbReference type="Pfam" id="PF01370">
    <property type="entry name" value="Epimerase"/>
    <property type="match status" value="1"/>
</dbReference>
<dbReference type="GO" id="GO:0016616">
    <property type="term" value="F:oxidoreductase activity, acting on the CH-OH group of donors, NAD or NADP as acceptor"/>
    <property type="evidence" value="ECO:0007669"/>
    <property type="project" value="TreeGrafter"/>
</dbReference>
<dbReference type="Gene3D" id="3.40.50.720">
    <property type="entry name" value="NAD(P)-binding Rossmann-like Domain"/>
    <property type="match status" value="1"/>
</dbReference>
<organism evidence="4 5">
    <name type="scientific">Arthroderma otae (strain ATCC MYA-4605 / CBS 113480)</name>
    <name type="common">Microsporum canis</name>
    <dbReference type="NCBI Taxonomy" id="554155"/>
    <lineage>
        <taxon>Eukaryota</taxon>
        <taxon>Fungi</taxon>
        <taxon>Dikarya</taxon>
        <taxon>Ascomycota</taxon>
        <taxon>Pezizomycotina</taxon>
        <taxon>Eurotiomycetes</taxon>
        <taxon>Eurotiomycetidae</taxon>
        <taxon>Onygenales</taxon>
        <taxon>Arthrodermataceae</taxon>
        <taxon>Microsporum</taxon>
    </lineage>
</organism>
<dbReference type="VEuPathDB" id="FungiDB:MCYG_00858"/>
<gene>
    <name evidence="4" type="ORF">MCYG_00858</name>
</gene>
<dbReference type="SUPFAM" id="SSF51735">
    <property type="entry name" value="NAD(P)-binding Rossmann-fold domains"/>
    <property type="match status" value="1"/>
</dbReference>
<evidence type="ECO:0000313" key="5">
    <source>
        <dbReference type="Proteomes" id="UP000002035"/>
    </source>
</evidence>
<dbReference type="InterPro" id="IPR036291">
    <property type="entry name" value="NAD(P)-bd_dom_sf"/>
</dbReference>
<dbReference type="InterPro" id="IPR001509">
    <property type="entry name" value="Epimerase_deHydtase"/>
</dbReference>
<evidence type="ECO:0000256" key="2">
    <source>
        <dbReference type="ARBA" id="ARBA00023445"/>
    </source>
</evidence>
<dbReference type="InterPro" id="IPR050425">
    <property type="entry name" value="NAD(P)_dehydrat-like"/>
</dbReference>
<dbReference type="Proteomes" id="UP000002035">
    <property type="component" value="Unassembled WGS sequence"/>
</dbReference>
<dbReference type="STRING" id="554155.C5FDT6"/>
<dbReference type="OrthoDB" id="2735536at2759"/>
<name>C5FDT6_ARTOC</name>
<dbReference type="HOGENOM" id="CLU_007383_9_2_1"/>
<dbReference type="PANTHER" id="PTHR10366:SF564">
    <property type="entry name" value="STEROL-4-ALPHA-CARBOXYLATE 3-DEHYDROGENASE, DECARBOXYLATING"/>
    <property type="match status" value="1"/>
</dbReference>
<dbReference type="eggNOG" id="KOG1502">
    <property type="taxonomic scope" value="Eukaryota"/>
</dbReference>